<organism evidence="1">
    <name type="scientific">marine sediment metagenome</name>
    <dbReference type="NCBI Taxonomy" id="412755"/>
    <lineage>
        <taxon>unclassified sequences</taxon>
        <taxon>metagenomes</taxon>
        <taxon>ecological metagenomes</taxon>
    </lineage>
</organism>
<sequence>MADLKEKAVALLGSVDDVDLNDDASSTTIYTVPTGKKCVLDHVRLRNISGNCTNATCTVGKSGALTDFLGTQTLSGLNAAASTGILRPLPNATTVKGIEYVATNALVFRVVVAASVACTATVEFFGTIDDA</sequence>
<dbReference type="EMBL" id="BART01023678">
    <property type="protein sequence ID" value="GAG95455.1"/>
    <property type="molecule type" value="Genomic_DNA"/>
</dbReference>
<protein>
    <submittedName>
        <fullName evidence="1">Uncharacterized protein</fullName>
    </submittedName>
</protein>
<proteinExistence type="predicted"/>
<name>X1BKC1_9ZZZZ</name>
<reference evidence="1" key="1">
    <citation type="journal article" date="2014" name="Front. Microbiol.">
        <title>High frequency of phylogenetically diverse reductive dehalogenase-homologous genes in deep subseafloor sedimentary metagenomes.</title>
        <authorList>
            <person name="Kawai M."/>
            <person name="Futagami T."/>
            <person name="Toyoda A."/>
            <person name="Takaki Y."/>
            <person name="Nishi S."/>
            <person name="Hori S."/>
            <person name="Arai W."/>
            <person name="Tsubouchi T."/>
            <person name="Morono Y."/>
            <person name="Uchiyama I."/>
            <person name="Ito T."/>
            <person name="Fujiyama A."/>
            <person name="Inagaki F."/>
            <person name="Takami H."/>
        </authorList>
    </citation>
    <scope>NUCLEOTIDE SEQUENCE</scope>
    <source>
        <strain evidence="1">Expedition CK06-06</strain>
    </source>
</reference>
<comment type="caution">
    <text evidence="1">The sequence shown here is derived from an EMBL/GenBank/DDBJ whole genome shotgun (WGS) entry which is preliminary data.</text>
</comment>
<dbReference type="AlphaFoldDB" id="X1BKC1"/>
<evidence type="ECO:0000313" key="1">
    <source>
        <dbReference type="EMBL" id="GAG95455.1"/>
    </source>
</evidence>
<accession>X1BKC1</accession>
<gene>
    <name evidence="1" type="ORF">S01H4_43012</name>
</gene>